<keyword evidence="4" id="KW-1185">Reference proteome</keyword>
<keyword evidence="1" id="KW-0732">Signal</keyword>
<evidence type="ECO:0000259" key="2">
    <source>
        <dbReference type="Pfam" id="PF26534"/>
    </source>
</evidence>
<feature type="signal peptide" evidence="1">
    <location>
        <begin position="1"/>
        <end position="19"/>
    </location>
</feature>
<accession>A0AAV9JQV1</accession>
<dbReference type="InterPro" id="IPR058645">
    <property type="entry name" value="NTF2-like_dom_7"/>
</dbReference>
<organism evidence="3 4">
    <name type="scientific">Oleoguttula mirabilis</name>
    <dbReference type="NCBI Taxonomy" id="1507867"/>
    <lineage>
        <taxon>Eukaryota</taxon>
        <taxon>Fungi</taxon>
        <taxon>Dikarya</taxon>
        <taxon>Ascomycota</taxon>
        <taxon>Pezizomycotina</taxon>
        <taxon>Dothideomycetes</taxon>
        <taxon>Dothideomycetidae</taxon>
        <taxon>Mycosphaerellales</taxon>
        <taxon>Teratosphaeriaceae</taxon>
        <taxon>Oleoguttula</taxon>
    </lineage>
</organism>
<evidence type="ECO:0000256" key="1">
    <source>
        <dbReference type="SAM" id="SignalP"/>
    </source>
</evidence>
<evidence type="ECO:0000313" key="4">
    <source>
        <dbReference type="Proteomes" id="UP001324427"/>
    </source>
</evidence>
<dbReference type="AlphaFoldDB" id="A0AAV9JQV1"/>
<feature type="chain" id="PRO_5043530100" description="NTF2-like domain-containing protein" evidence="1">
    <location>
        <begin position="20"/>
        <end position="271"/>
    </location>
</feature>
<dbReference type="EMBL" id="JAVFHQ010000009">
    <property type="protein sequence ID" value="KAK4547839.1"/>
    <property type="molecule type" value="Genomic_DNA"/>
</dbReference>
<reference evidence="3 4" key="1">
    <citation type="submission" date="2021-11" db="EMBL/GenBank/DDBJ databases">
        <title>Black yeast isolated from Biological Soil Crust.</title>
        <authorList>
            <person name="Kurbessoian T."/>
        </authorList>
    </citation>
    <scope>NUCLEOTIDE SEQUENCE [LARGE SCALE GENOMIC DNA]</scope>
    <source>
        <strain evidence="3 4">CCFEE 5522</strain>
    </source>
</reference>
<dbReference type="Pfam" id="PF26534">
    <property type="entry name" value="NTF2_7"/>
    <property type="match status" value="1"/>
</dbReference>
<sequence length="271" mass="28742">MRFATTFATTAALAASTLAAPAAEPAPVCNPQSQNQGRPATAATMTFPATCTAIVTSVATSTVVVTKTYTHIPSSTRVPSLPDQPKCVTDEDAEVIADIFRLLIQSYSDELALAALTEDFVDWASSVNILMNGGAQFPKNITGPTFSGRQAFMDGQGSQPEIPFTKLHVFHGCDSVSMNWLTERSAAGQKTEVASIPVVGNVILTVVPAEAGSEYNFRINNIYSEFNTAAWIVNLGLFTPAGPVNYLNATNTTSTAKRAISFDPSLRGPMI</sequence>
<evidence type="ECO:0000313" key="3">
    <source>
        <dbReference type="EMBL" id="KAK4547839.1"/>
    </source>
</evidence>
<dbReference type="Proteomes" id="UP001324427">
    <property type="component" value="Unassembled WGS sequence"/>
</dbReference>
<gene>
    <name evidence="3" type="ORF">LTR36_010558</name>
</gene>
<proteinExistence type="predicted"/>
<name>A0AAV9JQV1_9PEZI</name>
<comment type="caution">
    <text evidence="3">The sequence shown here is derived from an EMBL/GenBank/DDBJ whole genome shotgun (WGS) entry which is preliminary data.</text>
</comment>
<protein>
    <recommendedName>
        <fullName evidence="2">NTF2-like domain-containing protein</fullName>
    </recommendedName>
</protein>
<feature type="domain" description="NTF2-like" evidence="2">
    <location>
        <begin position="86"/>
        <end position="237"/>
    </location>
</feature>